<keyword evidence="2" id="KW-1185">Reference proteome</keyword>
<organism evidence="1 2">
    <name type="scientific">Sphenostylis stenocarpa</name>
    <dbReference type="NCBI Taxonomy" id="92480"/>
    <lineage>
        <taxon>Eukaryota</taxon>
        <taxon>Viridiplantae</taxon>
        <taxon>Streptophyta</taxon>
        <taxon>Embryophyta</taxon>
        <taxon>Tracheophyta</taxon>
        <taxon>Spermatophyta</taxon>
        <taxon>Magnoliopsida</taxon>
        <taxon>eudicotyledons</taxon>
        <taxon>Gunneridae</taxon>
        <taxon>Pentapetalae</taxon>
        <taxon>rosids</taxon>
        <taxon>fabids</taxon>
        <taxon>Fabales</taxon>
        <taxon>Fabaceae</taxon>
        <taxon>Papilionoideae</taxon>
        <taxon>50 kb inversion clade</taxon>
        <taxon>NPAAA clade</taxon>
        <taxon>indigoferoid/millettioid clade</taxon>
        <taxon>Phaseoleae</taxon>
        <taxon>Sphenostylis</taxon>
    </lineage>
</organism>
<dbReference type="AlphaFoldDB" id="A0AA86SLP9"/>
<dbReference type="Proteomes" id="UP001189624">
    <property type="component" value="Chromosome 5"/>
</dbReference>
<name>A0AA86SLP9_9FABA</name>
<accession>A0AA86SLP9</accession>
<dbReference type="EMBL" id="OY731402">
    <property type="protein sequence ID" value="CAJ1956062.1"/>
    <property type="molecule type" value="Genomic_DNA"/>
</dbReference>
<protein>
    <submittedName>
        <fullName evidence="1">Uncharacterized protein</fullName>
    </submittedName>
</protein>
<proteinExistence type="predicted"/>
<gene>
    <name evidence="1" type="ORF">AYBTSS11_LOCUS16459</name>
</gene>
<dbReference type="PANTHER" id="PTHR35304:SF10">
    <property type="entry name" value="TRANSMEMBRANE PROTEIN"/>
    <property type="match status" value="1"/>
</dbReference>
<sequence>MASVCISDSVSKTRLPLRPTYVNLYRWPESDVEFVKGVNSNNRVGSNVPPRGVDSFWCRQMYLRSYKFSKKNVGVTEKTIKCLNKLKEKVAFVSNKLNLKGKCKVLGRAKDVTHAAFSIFQTFLPCSAKVDVLHDF</sequence>
<evidence type="ECO:0000313" key="1">
    <source>
        <dbReference type="EMBL" id="CAJ1956062.1"/>
    </source>
</evidence>
<dbReference type="Gramene" id="rna-AYBTSS11_LOCUS16459">
    <property type="protein sequence ID" value="CAJ1956062.1"/>
    <property type="gene ID" value="gene-AYBTSS11_LOCUS16459"/>
</dbReference>
<evidence type="ECO:0000313" key="2">
    <source>
        <dbReference type="Proteomes" id="UP001189624"/>
    </source>
</evidence>
<dbReference type="PANTHER" id="PTHR35304">
    <property type="entry name" value="OS05G0120300 PROTEIN-RELATED"/>
    <property type="match status" value="1"/>
</dbReference>
<reference evidence="1" key="1">
    <citation type="submission" date="2023-10" db="EMBL/GenBank/DDBJ databases">
        <authorList>
            <person name="Domelevo Entfellner J.-B."/>
        </authorList>
    </citation>
    <scope>NUCLEOTIDE SEQUENCE</scope>
</reference>